<reference evidence="6" key="1">
    <citation type="submission" date="2023-06" db="EMBL/GenBank/DDBJ databases">
        <authorList>
            <person name="Delattre M."/>
        </authorList>
    </citation>
    <scope>NUCLEOTIDE SEQUENCE</scope>
    <source>
        <strain evidence="6">AF72</strain>
    </source>
</reference>
<evidence type="ECO:0000256" key="4">
    <source>
        <dbReference type="SAM" id="MobiDB-lite"/>
    </source>
</evidence>
<dbReference type="GO" id="GO:0008270">
    <property type="term" value="F:zinc ion binding"/>
    <property type="evidence" value="ECO:0007669"/>
    <property type="project" value="UniProtKB-KW"/>
</dbReference>
<dbReference type="EMBL" id="CATQJA010002644">
    <property type="protein sequence ID" value="CAJ0576550.1"/>
    <property type="molecule type" value="Genomic_DNA"/>
</dbReference>
<keyword evidence="1 3" id="KW-0863">Zinc-finger</keyword>
<feature type="region of interest" description="Disordered" evidence="4">
    <location>
        <begin position="1"/>
        <end position="43"/>
    </location>
</feature>
<feature type="region of interest" description="Disordered" evidence="4">
    <location>
        <begin position="378"/>
        <end position="416"/>
    </location>
</feature>
<name>A0AA36CYD7_9BILA</name>
<keyword evidence="2" id="KW-0862">Zinc</keyword>
<feature type="region of interest" description="Disordered" evidence="4">
    <location>
        <begin position="585"/>
        <end position="699"/>
    </location>
</feature>
<dbReference type="SUPFAM" id="SSF57850">
    <property type="entry name" value="RING/U-box"/>
    <property type="match status" value="1"/>
</dbReference>
<evidence type="ECO:0000256" key="2">
    <source>
        <dbReference type="ARBA" id="ARBA00022833"/>
    </source>
</evidence>
<keyword evidence="7" id="KW-1185">Reference proteome</keyword>
<dbReference type="InterPro" id="IPR001841">
    <property type="entry name" value="Znf_RING"/>
</dbReference>
<dbReference type="Pfam" id="PF26084">
    <property type="entry name" value="PWI_Topors"/>
    <property type="match status" value="1"/>
</dbReference>
<protein>
    <recommendedName>
        <fullName evidence="5">RING-type domain-containing protein</fullName>
    </recommendedName>
</protein>
<feature type="compositionally biased region" description="Low complexity" evidence="4">
    <location>
        <begin position="8"/>
        <end position="24"/>
    </location>
</feature>
<evidence type="ECO:0000313" key="7">
    <source>
        <dbReference type="Proteomes" id="UP001177023"/>
    </source>
</evidence>
<dbReference type="InterPro" id="IPR058745">
    <property type="entry name" value="PWI_Topors"/>
</dbReference>
<feature type="compositionally biased region" description="Basic and acidic residues" evidence="4">
    <location>
        <begin position="27"/>
        <end position="43"/>
    </location>
</feature>
<evidence type="ECO:0000313" key="6">
    <source>
        <dbReference type="EMBL" id="CAJ0576550.1"/>
    </source>
</evidence>
<proteinExistence type="predicted"/>
<dbReference type="PROSITE" id="PS50089">
    <property type="entry name" value="ZF_RING_2"/>
    <property type="match status" value="1"/>
</dbReference>
<feature type="compositionally biased region" description="Basic and acidic residues" evidence="4">
    <location>
        <begin position="502"/>
        <end position="517"/>
    </location>
</feature>
<sequence>MAEEKAVSLPSEPSSASAKESPPLGDTDMKPLIKMETDGQNSPDRHLDLEAKCPICLGVPNDPSVPGGCGNALGHRCCYSCLRRWFKTNPTCPVCGIKSTFIKHQLDSGGVIETIESLQAQFFSEQMALESKNVPLDSEKFALRKYYNNLLGRLESHDERVAKNQMSRFSDRALNAMRKRLIDAISKVSLLQQACQDGTMTRADLSADPYFRSMVYDLRLERHELAPNRLRRNYNPEVFKRNGEPQRLLEWLRHELPVALNQLDGSIRDIDAKIEALLMAVGRGHINAPSFEQACKRVEIPQDAIPPFCHEFFEFASSHLSAQLWFENGVYRHREDTTVQPLAQEQRERAFEVIDLDDLSDVELHAAREPDADIEIINVAPARTPPNRSDRPRKRRSRKGYRRSDSSDATFDGGVPAHLIEPYLNPRQYNVSRPPKPVFNSLEDFLQSNRTTHVGRYEHRSPEVLTIEDEADEPGPSHGVTWRNDFDGLRNPSSSSLSANDASREEESRYPLGDERQRRDYEKKRFTESLLDGDCLKITANEYNAILRAYNELGSTEEFRERFISALRSSEAAIRSILDDVSSRASQCSQAASPRPSTSTQQHAPRGGTETVSSASHPSNSRSQGSQSPAAYHRQAAPPPSANGVAEDGWPRALMEDQDAGPRRSKRGRRDLDSADDYLYVDMRPTESTHHEDLGRRPR</sequence>
<organism evidence="6 7">
    <name type="scientific">Mesorhabditis spiculigera</name>
    <dbReference type="NCBI Taxonomy" id="96644"/>
    <lineage>
        <taxon>Eukaryota</taxon>
        <taxon>Metazoa</taxon>
        <taxon>Ecdysozoa</taxon>
        <taxon>Nematoda</taxon>
        <taxon>Chromadorea</taxon>
        <taxon>Rhabditida</taxon>
        <taxon>Rhabditina</taxon>
        <taxon>Rhabditomorpha</taxon>
        <taxon>Rhabditoidea</taxon>
        <taxon>Rhabditidae</taxon>
        <taxon>Mesorhabditinae</taxon>
        <taxon>Mesorhabditis</taxon>
    </lineage>
</organism>
<evidence type="ECO:0000259" key="5">
    <source>
        <dbReference type="PROSITE" id="PS50089"/>
    </source>
</evidence>
<dbReference type="Pfam" id="PF13639">
    <property type="entry name" value="zf-RING_2"/>
    <property type="match status" value="1"/>
</dbReference>
<dbReference type="Gene3D" id="3.30.40.10">
    <property type="entry name" value="Zinc/RING finger domain, C3HC4 (zinc finger)"/>
    <property type="match status" value="1"/>
</dbReference>
<feature type="domain" description="RING-type" evidence="5">
    <location>
        <begin position="53"/>
        <end position="95"/>
    </location>
</feature>
<keyword evidence="1 3" id="KW-0479">Metal-binding</keyword>
<accession>A0AA36CYD7</accession>
<dbReference type="AlphaFoldDB" id="A0AA36CYD7"/>
<dbReference type="Proteomes" id="UP001177023">
    <property type="component" value="Unassembled WGS sequence"/>
</dbReference>
<evidence type="ECO:0000256" key="1">
    <source>
        <dbReference type="ARBA" id="ARBA00022771"/>
    </source>
</evidence>
<feature type="compositionally biased region" description="Basic and acidic residues" evidence="4">
    <location>
        <begin position="684"/>
        <end position="699"/>
    </location>
</feature>
<feature type="region of interest" description="Disordered" evidence="4">
    <location>
        <begin position="453"/>
        <end position="517"/>
    </location>
</feature>
<evidence type="ECO:0000256" key="3">
    <source>
        <dbReference type="PROSITE-ProRule" id="PRU00175"/>
    </source>
</evidence>
<feature type="non-terminal residue" evidence="6">
    <location>
        <position position="1"/>
    </location>
</feature>
<feature type="compositionally biased region" description="Basic residues" evidence="4">
    <location>
        <begin position="391"/>
        <end position="401"/>
    </location>
</feature>
<dbReference type="InterPro" id="IPR013083">
    <property type="entry name" value="Znf_RING/FYVE/PHD"/>
</dbReference>
<gene>
    <name evidence="6" type="ORF">MSPICULIGERA_LOCUS14840</name>
</gene>
<feature type="compositionally biased region" description="Polar residues" evidence="4">
    <location>
        <begin position="610"/>
        <end position="629"/>
    </location>
</feature>
<comment type="caution">
    <text evidence="6">The sequence shown here is derived from an EMBL/GenBank/DDBJ whole genome shotgun (WGS) entry which is preliminary data.</text>
</comment>
<feature type="compositionally biased region" description="Low complexity" evidence="4">
    <location>
        <begin position="585"/>
        <end position="597"/>
    </location>
</feature>
<feature type="compositionally biased region" description="Low complexity" evidence="4">
    <location>
        <begin position="489"/>
        <end position="501"/>
    </location>
</feature>